<organism evidence="2 3">
    <name type="scientific">Lupinus luteus</name>
    <name type="common">European yellow lupine</name>
    <dbReference type="NCBI Taxonomy" id="3873"/>
    <lineage>
        <taxon>Eukaryota</taxon>
        <taxon>Viridiplantae</taxon>
        <taxon>Streptophyta</taxon>
        <taxon>Embryophyta</taxon>
        <taxon>Tracheophyta</taxon>
        <taxon>Spermatophyta</taxon>
        <taxon>Magnoliopsida</taxon>
        <taxon>eudicotyledons</taxon>
        <taxon>Gunneridae</taxon>
        <taxon>Pentapetalae</taxon>
        <taxon>rosids</taxon>
        <taxon>fabids</taxon>
        <taxon>Fabales</taxon>
        <taxon>Fabaceae</taxon>
        <taxon>Papilionoideae</taxon>
        <taxon>50 kb inversion clade</taxon>
        <taxon>genistoids sensu lato</taxon>
        <taxon>core genistoids</taxon>
        <taxon>Genisteae</taxon>
        <taxon>Lupinus</taxon>
    </lineage>
</organism>
<comment type="caution">
    <text evidence="2">The sequence shown here is derived from an EMBL/GenBank/DDBJ whole genome shotgun (WGS) entry which is preliminary data.</text>
</comment>
<gene>
    <name evidence="2" type="ORF">LLUT_LOCUS2634</name>
</gene>
<evidence type="ECO:0000313" key="3">
    <source>
        <dbReference type="Proteomes" id="UP001497480"/>
    </source>
</evidence>
<keyword evidence="3" id="KW-1185">Reference proteome</keyword>
<feature type="region of interest" description="Disordered" evidence="1">
    <location>
        <begin position="1"/>
        <end position="104"/>
    </location>
</feature>
<dbReference type="AlphaFoldDB" id="A0AAV1VXB1"/>
<proteinExistence type="predicted"/>
<feature type="compositionally biased region" description="Basic and acidic residues" evidence="1">
    <location>
        <begin position="59"/>
        <end position="70"/>
    </location>
</feature>
<name>A0AAV1VXB1_LUPLU</name>
<sequence length="104" mass="11476">MDLGLATNAADIDETMGSSSPGRSKDQWKSPVNNGEVASKELENMKNGDGSDEGLVVFDQDKKEIHREDSPPDQVLDTNRVPRFNPTNDQTEATMRKARVSVRT</sequence>
<dbReference type="Proteomes" id="UP001497480">
    <property type="component" value="Unassembled WGS sequence"/>
</dbReference>
<accession>A0AAV1VXB1</accession>
<evidence type="ECO:0000313" key="2">
    <source>
        <dbReference type="EMBL" id="CAL0301574.1"/>
    </source>
</evidence>
<reference evidence="2 3" key="1">
    <citation type="submission" date="2024-03" db="EMBL/GenBank/DDBJ databases">
        <authorList>
            <person name="Martinez-Hernandez J."/>
        </authorList>
    </citation>
    <scope>NUCLEOTIDE SEQUENCE [LARGE SCALE GENOMIC DNA]</scope>
</reference>
<evidence type="ECO:0000256" key="1">
    <source>
        <dbReference type="SAM" id="MobiDB-lite"/>
    </source>
</evidence>
<protein>
    <submittedName>
        <fullName evidence="2">Uncharacterized protein</fullName>
    </submittedName>
</protein>
<dbReference type="EMBL" id="CAXHTB010000002">
    <property type="protein sequence ID" value="CAL0301574.1"/>
    <property type="molecule type" value="Genomic_DNA"/>
</dbReference>